<gene>
    <name evidence="1" type="ORF">J2Z43_000124</name>
</gene>
<organism evidence="1 2">
    <name type="scientific">Metaclostridioides mangenotii</name>
    <dbReference type="NCBI Taxonomy" id="1540"/>
    <lineage>
        <taxon>Bacteria</taxon>
        <taxon>Bacillati</taxon>
        <taxon>Bacillota</taxon>
        <taxon>Clostridia</taxon>
        <taxon>Peptostreptococcales</taxon>
        <taxon>Peptostreptococcaceae</taxon>
        <taxon>Metaclostridioides</taxon>
    </lineage>
</organism>
<protein>
    <recommendedName>
        <fullName evidence="3">PemI</fullName>
    </recommendedName>
</protein>
<dbReference type="RefSeq" id="WP_209455391.1">
    <property type="nucleotide sequence ID" value="NZ_BAAACS010000017.1"/>
</dbReference>
<name>A0ABS4E720_9FIRM</name>
<comment type="caution">
    <text evidence="1">The sequence shown here is derived from an EMBL/GenBank/DDBJ whole genome shotgun (WGS) entry which is preliminary data.</text>
</comment>
<dbReference type="Proteomes" id="UP000767291">
    <property type="component" value="Unassembled WGS sequence"/>
</dbReference>
<sequence>MKNSRILKVLFSKSGSGSTTTKITLPITWIKEMGIDEENREVEVTFEGNKITMQKKSLD</sequence>
<keyword evidence="2" id="KW-1185">Reference proteome</keyword>
<evidence type="ECO:0000313" key="2">
    <source>
        <dbReference type="Proteomes" id="UP000767291"/>
    </source>
</evidence>
<evidence type="ECO:0000313" key="1">
    <source>
        <dbReference type="EMBL" id="MBP1853734.1"/>
    </source>
</evidence>
<accession>A0ABS4E720</accession>
<dbReference type="EMBL" id="JAGGJX010000001">
    <property type="protein sequence ID" value="MBP1853734.1"/>
    <property type="molecule type" value="Genomic_DNA"/>
</dbReference>
<proteinExistence type="predicted"/>
<reference evidence="1 2" key="1">
    <citation type="submission" date="2021-03" db="EMBL/GenBank/DDBJ databases">
        <title>Genomic Encyclopedia of Type Strains, Phase IV (KMG-IV): sequencing the most valuable type-strain genomes for metagenomic binning, comparative biology and taxonomic classification.</title>
        <authorList>
            <person name="Goeker M."/>
        </authorList>
    </citation>
    <scope>NUCLEOTIDE SEQUENCE [LARGE SCALE GENOMIC DNA]</scope>
    <source>
        <strain evidence="1 2">DSM 1289</strain>
    </source>
</reference>
<evidence type="ECO:0008006" key="3">
    <source>
        <dbReference type="Google" id="ProtNLM"/>
    </source>
</evidence>